<evidence type="ECO:0000256" key="5">
    <source>
        <dbReference type="ARBA" id="ARBA00022741"/>
    </source>
</evidence>
<dbReference type="SUPFAM" id="SSF90123">
    <property type="entry name" value="ABC transporter transmembrane region"/>
    <property type="match status" value="1"/>
</dbReference>
<name>A0A4P9WAW7_9FUNG</name>
<dbReference type="PROSITE" id="PS50929">
    <property type="entry name" value="ABC_TM1F"/>
    <property type="match status" value="1"/>
</dbReference>
<evidence type="ECO:0000256" key="8">
    <source>
        <dbReference type="ARBA" id="ARBA00023136"/>
    </source>
</evidence>
<evidence type="ECO:0000259" key="11">
    <source>
        <dbReference type="PROSITE" id="PS50929"/>
    </source>
</evidence>
<organism evidence="12 13">
    <name type="scientific">Blyttiomyces helicus</name>
    <dbReference type="NCBI Taxonomy" id="388810"/>
    <lineage>
        <taxon>Eukaryota</taxon>
        <taxon>Fungi</taxon>
        <taxon>Fungi incertae sedis</taxon>
        <taxon>Chytridiomycota</taxon>
        <taxon>Chytridiomycota incertae sedis</taxon>
        <taxon>Chytridiomycetes</taxon>
        <taxon>Chytridiomycetes incertae sedis</taxon>
        <taxon>Blyttiomyces</taxon>
    </lineage>
</organism>
<feature type="transmembrane region" description="Helical" evidence="9">
    <location>
        <begin position="402"/>
        <end position="422"/>
    </location>
</feature>
<feature type="domain" description="ABC transmembrane type-1" evidence="11">
    <location>
        <begin position="263"/>
        <end position="407"/>
    </location>
</feature>
<keyword evidence="8 9" id="KW-0472">Membrane</keyword>
<keyword evidence="2" id="KW-0813">Transport</keyword>
<dbReference type="EMBL" id="KZ996809">
    <property type="protein sequence ID" value="RKO88298.1"/>
    <property type="molecule type" value="Genomic_DNA"/>
</dbReference>
<keyword evidence="5" id="KW-0547">Nucleotide-binding</keyword>
<dbReference type="InterPro" id="IPR027417">
    <property type="entry name" value="P-loop_NTPase"/>
</dbReference>
<proteinExistence type="predicted"/>
<keyword evidence="4" id="KW-0677">Repeat</keyword>
<dbReference type="Proteomes" id="UP000269721">
    <property type="component" value="Unassembled WGS sequence"/>
</dbReference>
<feature type="transmembrane region" description="Helical" evidence="9">
    <location>
        <begin position="278"/>
        <end position="295"/>
    </location>
</feature>
<dbReference type="PANTHER" id="PTHR24223:SF353">
    <property type="entry name" value="ABC TRANSPORTER ATP-BINDING PROTEIN_PERMEASE VMR1-RELATED"/>
    <property type="match status" value="1"/>
</dbReference>
<keyword evidence="13" id="KW-1185">Reference proteome</keyword>
<keyword evidence="3 9" id="KW-0812">Transmembrane</keyword>
<evidence type="ECO:0008006" key="14">
    <source>
        <dbReference type="Google" id="ProtNLM"/>
    </source>
</evidence>
<comment type="subcellular location">
    <subcellularLocation>
        <location evidence="1">Membrane</location>
    </subcellularLocation>
</comment>
<dbReference type="AlphaFoldDB" id="A0A4P9WAW7"/>
<evidence type="ECO:0000313" key="12">
    <source>
        <dbReference type="EMBL" id="RKO88298.1"/>
    </source>
</evidence>
<feature type="transmembrane region" description="Helical" evidence="9">
    <location>
        <begin position="353"/>
        <end position="382"/>
    </location>
</feature>
<dbReference type="Gene3D" id="3.40.50.300">
    <property type="entry name" value="P-loop containing nucleotide triphosphate hydrolases"/>
    <property type="match status" value="1"/>
</dbReference>
<dbReference type="GO" id="GO:0016887">
    <property type="term" value="F:ATP hydrolysis activity"/>
    <property type="evidence" value="ECO:0007669"/>
    <property type="project" value="InterPro"/>
</dbReference>
<evidence type="ECO:0000256" key="3">
    <source>
        <dbReference type="ARBA" id="ARBA00022692"/>
    </source>
</evidence>
<accession>A0A4P9WAW7</accession>
<evidence type="ECO:0000313" key="13">
    <source>
        <dbReference type="Proteomes" id="UP000269721"/>
    </source>
</evidence>
<gene>
    <name evidence="12" type="ORF">BDK51DRAFT_48494</name>
</gene>
<evidence type="ECO:0000256" key="4">
    <source>
        <dbReference type="ARBA" id="ARBA00022737"/>
    </source>
</evidence>
<protein>
    <recommendedName>
        <fullName evidence="14">P-loop containing nucleoside triphosphate hydrolase protein</fullName>
    </recommendedName>
</protein>
<reference evidence="13" key="1">
    <citation type="journal article" date="2018" name="Nat. Microbiol.">
        <title>Leveraging single-cell genomics to expand the fungal tree of life.</title>
        <authorList>
            <person name="Ahrendt S.R."/>
            <person name="Quandt C.A."/>
            <person name="Ciobanu D."/>
            <person name="Clum A."/>
            <person name="Salamov A."/>
            <person name="Andreopoulos B."/>
            <person name="Cheng J.F."/>
            <person name="Woyke T."/>
            <person name="Pelin A."/>
            <person name="Henrissat B."/>
            <person name="Reynolds N.K."/>
            <person name="Benny G.L."/>
            <person name="Smith M.E."/>
            <person name="James T.Y."/>
            <person name="Grigoriev I.V."/>
        </authorList>
    </citation>
    <scope>NUCLEOTIDE SEQUENCE [LARGE SCALE GENOMIC DNA]</scope>
</reference>
<dbReference type="PANTHER" id="PTHR24223">
    <property type="entry name" value="ATP-BINDING CASSETTE SUB-FAMILY C"/>
    <property type="match status" value="1"/>
</dbReference>
<dbReference type="Gene3D" id="1.20.1560.10">
    <property type="entry name" value="ABC transporter type 1, transmembrane domain"/>
    <property type="match status" value="1"/>
</dbReference>
<keyword evidence="7 9" id="KW-1133">Transmembrane helix</keyword>
<dbReference type="InterPro" id="IPR011527">
    <property type="entry name" value="ABC1_TM_dom"/>
</dbReference>
<dbReference type="GO" id="GO:0016020">
    <property type="term" value="C:membrane"/>
    <property type="evidence" value="ECO:0007669"/>
    <property type="project" value="UniProtKB-SubCell"/>
</dbReference>
<dbReference type="GO" id="GO:0140359">
    <property type="term" value="F:ABC-type transporter activity"/>
    <property type="evidence" value="ECO:0007669"/>
    <property type="project" value="InterPro"/>
</dbReference>
<dbReference type="Pfam" id="PF00664">
    <property type="entry name" value="ABC_membrane"/>
    <property type="match status" value="1"/>
</dbReference>
<dbReference type="SUPFAM" id="SSF52540">
    <property type="entry name" value="P-loop containing nucleoside triphosphate hydrolases"/>
    <property type="match status" value="1"/>
</dbReference>
<evidence type="ECO:0000256" key="1">
    <source>
        <dbReference type="ARBA" id="ARBA00004370"/>
    </source>
</evidence>
<dbReference type="GO" id="GO:0005524">
    <property type="term" value="F:ATP binding"/>
    <property type="evidence" value="ECO:0007669"/>
    <property type="project" value="UniProtKB-KW"/>
</dbReference>
<keyword evidence="6" id="KW-0067">ATP-binding</keyword>
<evidence type="ECO:0000256" key="7">
    <source>
        <dbReference type="ARBA" id="ARBA00022989"/>
    </source>
</evidence>
<dbReference type="SMART" id="SM00382">
    <property type="entry name" value="AAA"/>
    <property type="match status" value="1"/>
</dbReference>
<evidence type="ECO:0000256" key="2">
    <source>
        <dbReference type="ARBA" id="ARBA00022448"/>
    </source>
</evidence>
<dbReference type="Pfam" id="PF00005">
    <property type="entry name" value="ABC_tran"/>
    <property type="match status" value="1"/>
</dbReference>
<dbReference type="InterPro" id="IPR050173">
    <property type="entry name" value="ABC_transporter_C-like"/>
</dbReference>
<sequence>MMLIQICFEDAAIHSHYQILRVIREARAVELSAPVKTYLSSIIGAAISNTPPLVVSLLSFGTYTLIAGKDLDASTAFTSLALLNMLPHVESYFLSTPPSLFEADIKRISDFLEEEELNLYRSDFAAGAPSKSVKIGFTDASCTWADSTKETVGSEDEEHFHPPWPQQMKQTEGKTYLPDSRSATVDPKTGLSLSTAYVAQTPWIMNATVGIAPRRIASDYWVKQLAEDSKVPANSTTVASVLADSPSTPLFSAAVLFTYDTPARVFNSLNAPESEVDVGYYIKIYTALGLLYFFMTMTRSVVRAVGTYRAARAIQEQLVANVMSAPTSYFESTPVGRILNVFSSDMKAVDTQVMMSVAMSIMTLVTAVSIIVICSTITPWFLLGLFPLGSAIVLASDAISSGMAGLTLIYVLSFSESLVYGVRFYSMMEMALNSVERIEDQETIRNEGAAVIEETRPPADWPTRGAIDVKILTVRYAADDEPILKNLTFSINAQEKIGIVGRTGAGKSTLSLAFLRILDHIDGTICIDDIDTSKIGLRDLRSNLTIIPQDPVLFSGTVRSNLDPFNESDDAALWAALKASHFLETLQDAATTSTPSEDASSSLSAASTVGSDDTASLIKPSTTPVLPAFTLNDTVTDSGSNFSQGRRQLLCIARALLRTPRVVILDGATASVDNLTDAAIQKNYPCTVLTVAHRLRTIVDFDRVLVLDKGEVVEYEYPDRLLEIEGEWFRRMCEQTGEMNELVEIARVKGLARDGTAALALAVAVAVSEGREGRSILGNSGYRRWYYTTSSLDARNRKMLVIDVASDGFQPSGLVKNILQCLSTRTRGNRV</sequence>
<evidence type="ECO:0000259" key="10">
    <source>
        <dbReference type="PROSITE" id="PS50893"/>
    </source>
</evidence>
<dbReference type="CDD" id="cd03244">
    <property type="entry name" value="ABCC_MRP_domain2"/>
    <property type="match status" value="1"/>
</dbReference>
<dbReference type="InterPro" id="IPR003439">
    <property type="entry name" value="ABC_transporter-like_ATP-bd"/>
</dbReference>
<evidence type="ECO:0000256" key="9">
    <source>
        <dbReference type="SAM" id="Phobius"/>
    </source>
</evidence>
<evidence type="ECO:0000256" key="6">
    <source>
        <dbReference type="ARBA" id="ARBA00022840"/>
    </source>
</evidence>
<dbReference type="InterPro" id="IPR003593">
    <property type="entry name" value="AAA+_ATPase"/>
</dbReference>
<dbReference type="InterPro" id="IPR036640">
    <property type="entry name" value="ABC1_TM_sf"/>
</dbReference>
<dbReference type="PROSITE" id="PS50893">
    <property type="entry name" value="ABC_TRANSPORTER_2"/>
    <property type="match status" value="1"/>
</dbReference>
<feature type="domain" description="ABC transporter" evidence="10">
    <location>
        <begin position="469"/>
        <end position="734"/>
    </location>
</feature>
<dbReference type="OrthoDB" id="6500128at2759"/>